<evidence type="ECO:0000256" key="2">
    <source>
        <dbReference type="ARBA" id="ARBA00009695"/>
    </source>
</evidence>
<proteinExistence type="inferred from homology"/>
<dbReference type="PANTHER" id="PTHR33602:SF1">
    <property type="entry name" value="REGULATORY PROTEIN RECX FAMILY PROTEIN"/>
    <property type="match status" value="1"/>
</dbReference>
<dbReference type="EMBL" id="CP071382">
    <property type="protein sequence ID" value="QSV46975.1"/>
    <property type="molecule type" value="Genomic_DNA"/>
</dbReference>
<dbReference type="PANTHER" id="PTHR33602">
    <property type="entry name" value="REGULATORY PROTEIN RECX FAMILY PROTEIN"/>
    <property type="match status" value="1"/>
</dbReference>
<evidence type="ECO:0000259" key="7">
    <source>
        <dbReference type="Pfam" id="PF21982"/>
    </source>
</evidence>
<evidence type="ECO:0000256" key="5">
    <source>
        <dbReference type="HAMAP-Rule" id="MF_01114"/>
    </source>
</evidence>
<evidence type="ECO:0000259" key="6">
    <source>
        <dbReference type="Pfam" id="PF02631"/>
    </source>
</evidence>
<accession>A0ABX7Q7G8</accession>
<keyword evidence="9" id="KW-1185">Reference proteome</keyword>
<dbReference type="Proteomes" id="UP000663651">
    <property type="component" value="Chromosome"/>
</dbReference>
<evidence type="ECO:0000256" key="1">
    <source>
        <dbReference type="ARBA" id="ARBA00004496"/>
    </source>
</evidence>
<comment type="subcellular location">
    <subcellularLocation>
        <location evidence="1 5">Cytoplasm</location>
    </subcellularLocation>
</comment>
<dbReference type="Gene3D" id="1.10.10.10">
    <property type="entry name" value="Winged helix-like DNA-binding domain superfamily/Winged helix DNA-binding domain"/>
    <property type="match status" value="2"/>
</dbReference>
<comment type="similarity">
    <text evidence="2 5">Belongs to the RecX family.</text>
</comment>
<evidence type="ECO:0000313" key="9">
    <source>
        <dbReference type="Proteomes" id="UP000663651"/>
    </source>
</evidence>
<dbReference type="InterPro" id="IPR053926">
    <property type="entry name" value="RecX_HTH_1st"/>
</dbReference>
<dbReference type="Pfam" id="PF02631">
    <property type="entry name" value="RecX_HTH2"/>
    <property type="match status" value="1"/>
</dbReference>
<dbReference type="RefSeq" id="WP_207164773.1">
    <property type="nucleotide sequence ID" value="NZ_CP071382.1"/>
</dbReference>
<dbReference type="HAMAP" id="MF_01114">
    <property type="entry name" value="RecX"/>
    <property type="match status" value="1"/>
</dbReference>
<dbReference type="InterPro" id="IPR036388">
    <property type="entry name" value="WH-like_DNA-bd_sf"/>
</dbReference>
<evidence type="ECO:0000313" key="8">
    <source>
        <dbReference type="EMBL" id="QSV46975.1"/>
    </source>
</evidence>
<dbReference type="InterPro" id="IPR053924">
    <property type="entry name" value="RecX_HTH_2nd"/>
</dbReference>
<evidence type="ECO:0000256" key="4">
    <source>
        <dbReference type="ARBA" id="ARBA00022490"/>
    </source>
</evidence>
<dbReference type="Pfam" id="PF21982">
    <property type="entry name" value="RecX_HTH1"/>
    <property type="match status" value="1"/>
</dbReference>
<keyword evidence="4 5" id="KW-0963">Cytoplasm</keyword>
<organism evidence="8 9">
    <name type="scientific">Geobacter benzoatilyticus</name>
    <dbReference type="NCBI Taxonomy" id="2815309"/>
    <lineage>
        <taxon>Bacteria</taxon>
        <taxon>Pseudomonadati</taxon>
        <taxon>Thermodesulfobacteriota</taxon>
        <taxon>Desulfuromonadia</taxon>
        <taxon>Geobacterales</taxon>
        <taxon>Geobacteraceae</taxon>
        <taxon>Geobacter</taxon>
    </lineage>
</organism>
<comment type="function">
    <text evidence="5">Modulates RecA activity.</text>
</comment>
<protein>
    <recommendedName>
        <fullName evidence="3 5">Regulatory protein RecX</fullName>
    </recommendedName>
</protein>
<evidence type="ECO:0000256" key="3">
    <source>
        <dbReference type="ARBA" id="ARBA00018111"/>
    </source>
</evidence>
<dbReference type="InterPro" id="IPR003783">
    <property type="entry name" value="Regulatory_RecX"/>
</dbReference>
<feature type="domain" description="RecX second three-helical" evidence="6">
    <location>
        <begin position="53"/>
        <end position="94"/>
    </location>
</feature>
<name>A0ABX7Q7G8_9BACT</name>
<sequence length="155" mass="17509">MGEERSGFSRALDILSRRDHSEAELALKLRRKGVGEEEITSVVARLRELGYLNDRRLAERIAETAMAGGRMVGPRLSRELIRRGIPRELAAEALALAAEGRDLRSDIRELLAGKFPSFDPREADLREKRRVIGWFQRRGYPLSAILDALRVSADE</sequence>
<feature type="domain" description="RecX first three-helical" evidence="7">
    <location>
        <begin position="9"/>
        <end position="46"/>
    </location>
</feature>
<reference evidence="8 9" key="1">
    <citation type="submission" date="2021-03" db="EMBL/GenBank/DDBJ databases">
        <title>Geobacter metallireducens gen. nov. sp. nov., a microorganism capable of coupling the complete oxidation of organic compounds to the reduction of iron and other metals.</title>
        <authorList>
            <person name="Li Y."/>
        </authorList>
    </citation>
    <scope>NUCLEOTIDE SEQUENCE [LARGE SCALE GENOMIC DNA]</scope>
    <source>
        <strain evidence="8 9">Jerry-YX</strain>
    </source>
</reference>
<gene>
    <name evidence="5" type="primary">recX</name>
    <name evidence="8" type="ORF">JZM60_06840</name>
</gene>